<organism evidence="2">
    <name type="scientific">Tanacetum cinerariifolium</name>
    <name type="common">Dalmatian daisy</name>
    <name type="synonym">Chrysanthemum cinerariifolium</name>
    <dbReference type="NCBI Taxonomy" id="118510"/>
    <lineage>
        <taxon>Eukaryota</taxon>
        <taxon>Viridiplantae</taxon>
        <taxon>Streptophyta</taxon>
        <taxon>Embryophyta</taxon>
        <taxon>Tracheophyta</taxon>
        <taxon>Spermatophyta</taxon>
        <taxon>Magnoliopsida</taxon>
        <taxon>eudicotyledons</taxon>
        <taxon>Gunneridae</taxon>
        <taxon>Pentapetalae</taxon>
        <taxon>asterids</taxon>
        <taxon>campanulids</taxon>
        <taxon>Asterales</taxon>
        <taxon>Asteraceae</taxon>
        <taxon>Asteroideae</taxon>
        <taxon>Anthemideae</taxon>
        <taxon>Anthemidinae</taxon>
        <taxon>Tanacetum</taxon>
    </lineage>
</organism>
<evidence type="ECO:0000313" key="2">
    <source>
        <dbReference type="EMBL" id="GEU87551.1"/>
    </source>
</evidence>
<dbReference type="PANTHER" id="PTHR11439:SF495">
    <property type="entry name" value="REVERSE TRANSCRIPTASE, RNA-DEPENDENT DNA POLYMERASE-RELATED"/>
    <property type="match status" value="1"/>
</dbReference>
<dbReference type="CDD" id="cd09272">
    <property type="entry name" value="RNase_HI_RT_Ty1"/>
    <property type="match status" value="1"/>
</dbReference>
<gene>
    <name evidence="2" type="ORF">Tci_059529</name>
</gene>
<dbReference type="InterPro" id="IPR043502">
    <property type="entry name" value="DNA/RNA_pol_sf"/>
</dbReference>
<name>A0A6L2NML7_TANCI</name>
<keyword evidence="1" id="KW-0175">Coiled coil</keyword>
<protein>
    <submittedName>
        <fullName evidence="2">Copia protein</fullName>
    </submittedName>
</protein>
<dbReference type="EMBL" id="BKCJ010009562">
    <property type="protein sequence ID" value="GEU87551.1"/>
    <property type="molecule type" value="Genomic_DNA"/>
</dbReference>
<proteinExistence type="predicted"/>
<evidence type="ECO:0000256" key="1">
    <source>
        <dbReference type="SAM" id="Coils"/>
    </source>
</evidence>
<reference evidence="2" key="1">
    <citation type="journal article" date="2019" name="Sci. Rep.">
        <title>Draft genome of Tanacetum cinerariifolium, the natural source of mosquito coil.</title>
        <authorList>
            <person name="Yamashiro T."/>
            <person name="Shiraishi A."/>
            <person name="Satake H."/>
            <person name="Nakayama K."/>
        </authorList>
    </citation>
    <scope>NUCLEOTIDE SEQUENCE</scope>
</reference>
<sequence>MTESPFVDSGFVVLLFSPGDDLIPCLNKTMAFLTAVASLRFPSTNSQLRTSSNPSNQATIQDGRTEDLNTYDSDCDDLSTAQAVLMANISNYVSNIILEEKANKEQNNKLITAELERYKERVKTFEQRLNIDLSSREKIMDSQMVDMIKEKLALKEKKAQRIKPTLYDGIVISKKHVAMHVIDDEETLILEEESRSKISEKEKDPEAIKQNISHKPVDYEKLNRLTEDFGKRFTPQQELSAEQAFWLRISNPTIESSSTPLVRVKVPSELPKVSLVNESLKKLKFQLAQFDSVVKKRTTPDAFTEDLLNEITEVQTVFDQMEIVGQQSSVDKQCLEITNKELLWENDRLSIQIMSQDIVSTVINCMSFNVDCMHVGIQRSESCEKCLNLNAEFSKSKQANAPIKNSVNDVKSGCLCAICGSSKMAKIVESKNPNHSEPNHTWRSIATDIPSSSSLVMTGIVRFENNQIGRIMRYGNYELGNVIISRAKPTEKHLQAMKRIFQYLKGTINIGLWYSKDTDMLLTAYADADHAGCQDTRRSTLGSAHFVGDKLVSWSSKKQKSTAVSSTEAEYIALSGCYSHSQLTNYGFQLNKIPLYCDNKSAIALCCNNVQHSRVKHIDIRYHFIKEWVENGIMKLYFVQTEYQLADIFTKPLPRERFNFLIDKLGIKSMSPETLKHLAEESNE</sequence>
<dbReference type="PANTHER" id="PTHR11439">
    <property type="entry name" value="GAG-POL-RELATED RETROTRANSPOSON"/>
    <property type="match status" value="1"/>
</dbReference>
<dbReference type="SUPFAM" id="SSF56672">
    <property type="entry name" value="DNA/RNA polymerases"/>
    <property type="match status" value="1"/>
</dbReference>
<comment type="caution">
    <text evidence="2">The sequence shown here is derived from an EMBL/GenBank/DDBJ whole genome shotgun (WGS) entry which is preliminary data.</text>
</comment>
<dbReference type="AlphaFoldDB" id="A0A6L2NML7"/>
<accession>A0A6L2NML7</accession>
<feature type="coiled-coil region" evidence="1">
    <location>
        <begin position="101"/>
        <end position="128"/>
    </location>
</feature>